<dbReference type="InterPro" id="IPR012337">
    <property type="entry name" value="RNaseH-like_sf"/>
</dbReference>
<dbReference type="EMBL" id="JAWQEG010001061">
    <property type="protein sequence ID" value="KAK3882749.1"/>
    <property type="molecule type" value="Genomic_DNA"/>
</dbReference>
<evidence type="ECO:0000313" key="5">
    <source>
        <dbReference type="EMBL" id="KAK3882752.1"/>
    </source>
</evidence>
<dbReference type="Proteomes" id="UP001286313">
    <property type="component" value="Unassembled WGS sequence"/>
</dbReference>
<dbReference type="PANTHER" id="PTHR37162">
    <property type="entry name" value="HAT FAMILY DIMERISATION DOMAINCONTAINING PROTEIN-RELATED"/>
    <property type="match status" value="1"/>
</dbReference>
<dbReference type="EMBL" id="JAWQEG010001061">
    <property type="protein sequence ID" value="KAK3882752.1"/>
    <property type="molecule type" value="Genomic_DNA"/>
</dbReference>
<evidence type="ECO:0000313" key="3">
    <source>
        <dbReference type="EMBL" id="KAK3882744.1"/>
    </source>
</evidence>
<dbReference type="SUPFAM" id="SSF53098">
    <property type="entry name" value="Ribonuclease H-like"/>
    <property type="match status" value="1"/>
</dbReference>
<evidence type="ECO:0000256" key="1">
    <source>
        <dbReference type="SAM" id="MobiDB-lite"/>
    </source>
</evidence>
<name>A0AAE1FY46_PETCI</name>
<dbReference type="EMBL" id="JAWQEG010001061">
    <property type="protein sequence ID" value="KAK3882756.1"/>
    <property type="molecule type" value="Genomic_DNA"/>
</dbReference>
<dbReference type="GO" id="GO:0046983">
    <property type="term" value="F:protein dimerization activity"/>
    <property type="evidence" value="ECO:0007669"/>
    <property type="project" value="InterPro"/>
</dbReference>
<dbReference type="EMBL" id="JAWQEG010001061">
    <property type="protein sequence ID" value="KAK3882744.1"/>
    <property type="molecule type" value="Genomic_DNA"/>
</dbReference>
<comment type="caution">
    <text evidence="4">The sequence shown here is derived from an EMBL/GenBank/DDBJ whole genome shotgun (WGS) entry which is preliminary data.</text>
</comment>
<organism evidence="4 7">
    <name type="scientific">Petrolisthes cinctipes</name>
    <name type="common">Flat porcelain crab</name>
    <dbReference type="NCBI Taxonomy" id="88211"/>
    <lineage>
        <taxon>Eukaryota</taxon>
        <taxon>Metazoa</taxon>
        <taxon>Ecdysozoa</taxon>
        <taxon>Arthropoda</taxon>
        <taxon>Crustacea</taxon>
        <taxon>Multicrustacea</taxon>
        <taxon>Malacostraca</taxon>
        <taxon>Eumalacostraca</taxon>
        <taxon>Eucarida</taxon>
        <taxon>Decapoda</taxon>
        <taxon>Pleocyemata</taxon>
        <taxon>Anomura</taxon>
        <taxon>Galatheoidea</taxon>
        <taxon>Porcellanidae</taxon>
        <taxon>Petrolisthes</taxon>
    </lineage>
</organism>
<proteinExistence type="predicted"/>
<feature type="domain" description="HAT C-terminal dimerisation" evidence="2">
    <location>
        <begin position="248"/>
        <end position="297"/>
    </location>
</feature>
<protein>
    <recommendedName>
        <fullName evidence="2">HAT C-terminal dimerisation domain-containing protein</fullName>
    </recommendedName>
</protein>
<gene>
    <name evidence="3" type="ORF">Pcinc_012892</name>
    <name evidence="4" type="ORF">Pcinc_012897</name>
    <name evidence="5" type="ORF">Pcinc_012900</name>
    <name evidence="6" type="ORF">Pcinc_012904</name>
</gene>
<dbReference type="Pfam" id="PF05699">
    <property type="entry name" value="Dimer_Tnp_hAT"/>
    <property type="match status" value="1"/>
</dbReference>
<evidence type="ECO:0000313" key="6">
    <source>
        <dbReference type="EMBL" id="KAK3882756.1"/>
    </source>
</evidence>
<evidence type="ECO:0000313" key="7">
    <source>
        <dbReference type="Proteomes" id="UP001286313"/>
    </source>
</evidence>
<evidence type="ECO:0000259" key="2">
    <source>
        <dbReference type="Pfam" id="PF05699"/>
    </source>
</evidence>
<feature type="region of interest" description="Disordered" evidence="1">
    <location>
        <begin position="327"/>
        <end position="349"/>
    </location>
</feature>
<accession>A0AAE1FY46</accession>
<dbReference type="PANTHER" id="PTHR37162:SF1">
    <property type="entry name" value="BED-TYPE DOMAIN-CONTAINING PROTEIN"/>
    <property type="match status" value="1"/>
</dbReference>
<dbReference type="AlphaFoldDB" id="A0AAE1FY46"/>
<keyword evidence="7" id="KW-1185">Reference proteome</keyword>
<sequence>MPLQIPRVCDTRWISLEPAVTRILAQWEELRIHFDLARSSEKCYSAQLLFDMYSDPINKLYLLFLRPLLQEVQRSMKAFQGENTDPTKLLADLSNLIISISKRVIIPTARVDPLTSDISSYISPRAHLGYKFEKLCFSSNVPQEQKRYLRESCIACVTRLSNELRSRLPENFKILKKMSLFAVDECLRVVKEPIVEIAELLGYDPEQIDQIDNQWRNLTIVQWVETTSTAKFWIEVNGYKDASGVNPYLELCELAINVLSLLHSNAEVERLFSQMNIVKSKLRLNLRSVNAILAVKSGLKRVRKSCNSYELPKEVIKQIGTMASYTSTESADPVPSSSVTVSEETEEEEDYIIFSLN</sequence>
<dbReference type="InterPro" id="IPR008906">
    <property type="entry name" value="HATC_C_dom"/>
</dbReference>
<reference evidence="4" key="1">
    <citation type="submission" date="2023-10" db="EMBL/GenBank/DDBJ databases">
        <title>Genome assemblies of two species of porcelain crab, Petrolisthes cinctipes and Petrolisthes manimaculis (Anomura: Porcellanidae).</title>
        <authorList>
            <person name="Angst P."/>
        </authorList>
    </citation>
    <scope>NUCLEOTIDE SEQUENCE</scope>
    <source>
        <strain evidence="4">PB745_01</strain>
        <tissue evidence="4">Gill</tissue>
    </source>
</reference>
<evidence type="ECO:0000313" key="4">
    <source>
        <dbReference type="EMBL" id="KAK3882749.1"/>
    </source>
</evidence>